<evidence type="ECO:0000313" key="3">
    <source>
        <dbReference type="EMBL" id="GIJ68669.1"/>
    </source>
</evidence>
<keyword evidence="4" id="KW-1185">Reference proteome</keyword>
<keyword evidence="2" id="KW-0812">Transmembrane</keyword>
<comment type="caution">
    <text evidence="3">The sequence shown here is derived from an EMBL/GenBank/DDBJ whole genome shotgun (WGS) entry which is preliminary data.</text>
</comment>
<protein>
    <submittedName>
        <fullName evidence="3">Uncharacterized protein</fullName>
    </submittedName>
</protein>
<name>A0A8J3ZRN2_9ACTN</name>
<dbReference type="Proteomes" id="UP000635606">
    <property type="component" value="Unassembled WGS sequence"/>
</dbReference>
<keyword evidence="2" id="KW-1133">Transmembrane helix</keyword>
<feature type="region of interest" description="Disordered" evidence="1">
    <location>
        <begin position="88"/>
        <end position="190"/>
    </location>
</feature>
<feature type="compositionally biased region" description="Low complexity" evidence="1">
    <location>
        <begin position="110"/>
        <end position="125"/>
    </location>
</feature>
<accession>A0A8J3ZRN2</accession>
<sequence length="190" mass="18820">MNLWHALRRECAGAWRSVRYDLATHRSARLAGAYTEEFQPSDPPVPAPSRLVPLTGVTLLLIGGAAGAFLAISGGLAAIGEPGGPPAARDYAATASTAPAVEDDGGAGAGASPVPARRAAADPRPSLTPVPSTPVVAPPPPVTEATSSSAPPSASTSASTSASPSASASASESDAGNTEGPRSRGHRGRR</sequence>
<feature type="compositionally biased region" description="Low complexity" evidence="1">
    <location>
        <begin position="88"/>
        <end position="100"/>
    </location>
</feature>
<dbReference type="RefSeq" id="WP_203928616.1">
    <property type="nucleotide sequence ID" value="NZ_BOPH01000046.1"/>
</dbReference>
<evidence type="ECO:0000256" key="1">
    <source>
        <dbReference type="SAM" id="MobiDB-lite"/>
    </source>
</evidence>
<reference evidence="3" key="1">
    <citation type="submission" date="2021-01" db="EMBL/GenBank/DDBJ databases">
        <title>Whole genome shotgun sequence of Virgisporangium ochraceum NBRC 16418.</title>
        <authorList>
            <person name="Komaki H."/>
            <person name="Tamura T."/>
        </authorList>
    </citation>
    <scope>NUCLEOTIDE SEQUENCE</scope>
    <source>
        <strain evidence="3">NBRC 16418</strain>
    </source>
</reference>
<evidence type="ECO:0000313" key="4">
    <source>
        <dbReference type="Proteomes" id="UP000635606"/>
    </source>
</evidence>
<evidence type="ECO:0000256" key="2">
    <source>
        <dbReference type="SAM" id="Phobius"/>
    </source>
</evidence>
<keyword evidence="2" id="KW-0472">Membrane</keyword>
<dbReference type="EMBL" id="BOPH01000046">
    <property type="protein sequence ID" value="GIJ68669.1"/>
    <property type="molecule type" value="Genomic_DNA"/>
</dbReference>
<dbReference type="AlphaFoldDB" id="A0A8J3ZRN2"/>
<feature type="compositionally biased region" description="Low complexity" evidence="1">
    <location>
        <begin position="143"/>
        <end position="173"/>
    </location>
</feature>
<feature type="transmembrane region" description="Helical" evidence="2">
    <location>
        <begin position="51"/>
        <end position="79"/>
    </location>
</feature>
<proteinExistence type="predicted"/>
<organism evidence="3 4">
    <name type="scientific">Virgisporangium ochraceum</name>
    <dbReference type="NCBI Taxonomy" id="65505"/>
    <lineage>
        <taxon>Bacteria</taxon>
        <taxon>Bacillati</taxon>
        <taxon>Actinomycetota</taxon>
        <taxon>Actinomycetes</taxon>
        <taxon>Micromonosporales</taxon>
        <taxon>Micromonosporaceae</taxon>
        <taxon>Virgisporangium</taxon>
    </lineage>
</organism>
<gene>
    <name evidence="3" type="ORF">Voc01_035860</name>
</gene>
<feature type="compositionally biased region" description="Pro residues" evidence="1">
    <location>
        <begin position="126"/>
        <end position="142"/>
    </location>
</feature>